<evidence type="ECO:0000259" key="10">
    <source>
        <dbReference type="Pfam" id="PF00060"/>
    </source>
</evidence>
<evidence type="ECO:0000256" key="8">
    <source>
        <dbReference type="ARBA" id="ARBA00023180"/>
    </source>
</evidence>
<keyword evidence="3" id="KW-1003">Cell membrane</keyword>
<dbReference type="RefSeq" id="XP_028041613.1">
    <property type="nucleotide sequence ID" value="XM_028185812.1"/>
</dbReference>
<feature type="domain" description="Ionotropic glutamate receptor C-terminal" evidence="10">
    <location>
        <begin position="329"/>
        <end position="578"/>
    </location>
</feature>
<comment type="similarity">
    <text evidence="2">Belongs to the glutamate-gated ion channel (TC 1.A.10.1) family.</text>
</comment>
<evidence type="ECO:0000256" key="3">
    <source>
        <dbReference type="ARBA" id="ARBA00022475"/>
    </source>
</evidence>
<dbReference type="GO" id="GO:0015276">
    <property type="term" value="F:ligand-gated monoatomic ion channel activity"/>
    <property type="evidence" value="ECO:0007669"/>
    <property type="project" value="InterPro"/>
</dbReference>
<feature type="transmembrane region" description="Helical" evidence="9">
    <location>
        <begin position="571"/>
        <end position="590"/>
    </location>
</feature>
<dbReference type="GeneID" id="114251524"/>
<evidence type="ECO:0000256" key="2">
    <source>
        <dbReference type="ARBA" id="ARBA00008685"/>
    </source>
</evidence>
<evidence type="ECO:0000256" key="1">
    <source>
        <dbReference type="ARBA" id="ARBA00004651"/>
    </source>
</evidence>
<evidence type="ECO:0000313" key="11">
    <source>
        <dbReference type="Proteomes" id="UP000504629"/>
    </source>
</evidence>
<reference evidence="12" key="1">
    <citation type="submission" date="2025-08" db="UniProtKB">
        <authorList>
            <consortium name="RefSeq"/>
        </authorList>
    </citation>
    <scope>IDENTIFICATION</scope>
    <source>
        <tissue evidence="12">Silk gland</tissue>
    </source>
</reference>
<evidence type="ECO:0000256" key="4">
    <source>
        <dbReference type="ARBA" id="ARBA00022692"/>
    </source>
</evidence>
<keyword evidence="11" id="KW-1185">Reference proteome</keyword>
<dbReference type="SUPFAM" id="SSF53850">
    <property type="entry name" value="Periplasmic binding protein-like II"/>
    <property type="match status" value="1"/>
</dbReference>
<keyword evidence="6 9" id="KW-0472">Membrane</keyword>
<dbReference type="Pfam" id="PF00060">
    <property type="entry name" value="Lig_chan"/>
    <property type="match status" value="1"/>
</dbReference>
<keyword evidence="5 9" id="KW-1133">Transmembrane helix</keyword>
<comment type="subcellular location">
    <subcellularLocation>
        <location evidence="1">Cell membrane</location>
        <topology evidence="1">Multi-pass membrane protein</topology>
    </subcellularLocation>
</comment>
<dbReference type="InterPro" id="IPR052192">
    <property type="entry name" value="Insect_Ionotropic_Sensory_Rcpt"/>
</dbReference>
<name>A0A6J2KJ86_BOMMA</name>
<protein>
    <submittedName>
        <fullName evidence="12">Uncharacterized protein LOC114251524</fullName>
    </submittedName>
</protein>
<accession>A0A6J2KJ86</accession>
<evidence type="ECO:0000256" key="9">
    <source>
        <dbReference type="SAM" id="Phobius"/>
    </source>
</evidence>
<keyword evidence="8" id="KW-0325">Glycoprotein</keyword>
<dbReference type="KEGG" id="bman:114251524"/>
<dbReference type="GO" id="GO:0050906">
    <property type="term" value="P:detection of stimulus involved in sensory perception"/>
    <property type="evidence" value="ECO:0007669"/>
    <property type="project" value="UniProtKB-ARBA"/>
</dbReference>
<feature type="transmembrane region" description="Helical" evidence="9">
    <location>
        <begin position="322"/>
        <end position="340"/>
    </location>
</feature>
<organism evidence="11 12">
    <name type="scientific">Bombyx mandarina</name>
    <name type="common">Wild silk moth</name>
    <name type="synonym">Wild silkworm</name>
    <dbReference type="NCBI Taxonomy" id="7092"/>
    <lineage>
        <taxon>Eukaryota</taxon>
        <taxon>Metazoa</taxon>
        <taxon>Ecdysozoa</taxon>
        <taxon>Arthropoda</taxon>
        <taxon>Hexapoda</taxon>
        <taxon>Insecta</taxon>
        <taxon>Pterygota</taxon>
        <taxon>Neoptera</taxon>
        <taxon>Endopterygota</taxon>
        <taxon>Lepidoptera</taxon>
        <taxon>Glossata</taxon>
        <taxon>Ditrysia</taxon>
        <taxon>Bombycoidea</taxon>
        <taxon>Bombycidae</taxon>
        <taxon>Bombycinae</taxon>
        <taxon>Bombyx</taxon>
    </lineage>
</organism>
<evidence type="ECO:0000313" key="12">
    <source>
        <dbReference type="RefSeq" id="XP_028041613.1"/>
    </source>
</evidence>
<dbReference type="OrthoDB" id="7486450at2759"/>
<evidence type="ECO:0000256" key="6">
    <source>
        <dbReference type="ARBA" id="ARBA00023136"/>
    </source>
</evidence>
<dbReference type="PANTHER" id="PTHR42643:SF24">
    <property type="entry name" value="IONOTROPIC RECEPTOR 60A"/>
    <property type="match status" value="1"/>
</dbReference>
<keyword evidence="7" id="KW-0675">Receptor</keyword>
<dbReference type="InterPro" id="IPR001320">
    <property type="entry name" value="Iontro_rcpt_C"/>
</dbReference>
<feature type="transmembrane region" description="Helical" evidence="9">
    <location>
        <begin position="380"/>
        <end position="401"/>
    </location>
</feature>
<gene>
    <name evidence="12" type="primary">LOC114251524</name>
</gene>
<sequence length="596" mass="68200">MPQLNSSINSKSATDCLIKVCYADLSFRRTVVLKHVSYESDEENAFYNEIIHAVNNNNIQLVVLEEIDNLNDTINVDDADWLVVVYFKNCKALTEFNVKIVFEKIKYLIIVSDDLNEDCTSKMKSIGNVINKYDVTFVFNENKEDHFKFMTFIPQIDEETCKEIVTLPNIVNICANGQIERKTIFPSKNPKDIKKCPINVGMGSLYPFGIINHKEKYKTFDRLNETEVRGLDLDLVKVIVNQFNGTLNLYFIYKKEENPFGQLDFIPLVLNGSLDVIAGGFYRIYGNVVAYSGIYTSQAVTWMYVANRTSKSWQSLIVKIDGLYIFVIFHLIYSCVWCFVRKFDEQAVDFRNTILYSWGALVGTTSLQDALSLKQRILNLTYLIMCVHLSAYVSLHLYYFLTVLEPPELLKSNDDVMRSGRPAFLIPISKYFVLDEKYLSFANASEECTKFQDCSDLSLLRNGVTIILQGFFLNYQARTAINYEAKVLSAAENVLTVYYEMLLRKNSPYVERLQKLMTHLFEAGIPDRFYRHAIGLTVIGKAHSACQNTVSNSYSCQSGCKITFDQFAGVFYLWLFGCVLSCGAFIFELFGKIGRA</sequence>
<evidence type="ECO:0000256" key="5">
    <source>
        <dbReference type="ARBA" id="ARBA00022989"/>
    </source>
</evidence>
<evidence type="ECO:0000256" key="7">
    <source>
        <dbReference type="ARBA" id="ARBA00023170"/>
    </source>
</evidence>
<keyword evidence="4 9" id="KW-0812">Transmembrane</keyword>
<dbReference type="AlphaFoldDB" id="A0A6J2KJ86"/>
<dbReference type="PANTHER" id="PTHR42643">
    <property type="entry name" value="IONOTROPIC RECEPTOR 20A-RELATED"/>
    <property type="match status" value="1"/>
</dbReference>
<dbReference type="Proteomes" id="UP000504629">
    <property type="component" value="Unplaced"/>
</dbReference>
<dbReference type="GO" id="GO:0005886">
    <property type="term" value="C:plasma membrane"/>
    <property type="evidence" value="ECO:0007669"/>
    <property type="project" value="UniProtKB-SubCell"/>
</dbReference>
<proteinExistence type="inferred from homology"/>